<comment type="caution">
    <text evidence="2">The sequence shown here is derived from an EMBL/GenBank/DDBJ whole genome shotgun (WGS) entry which is preliminary data.</text>
</comment>
<dbReference type="Proteomes" id="UP000198211">
    <property type="component" value="Unassembled WGS sequence"/>
</dbReference>
<reference evidence="3" key="1">
    <citation type="submission" date="2017-03" db="EMBL/GenBank/DDBJ databases">
        <title>Phytopthora megakarya and P. palmivora, two closely related causual agents of cacao black pod achieved similar genome size and gene model numbers by different mechanisms.</title>
        <authorList>
            <person name="Ali S."/>
            <person name="Shao J."/>
            <person name="Larry D.J."/>
            <person name="Kronmiller B."/>
            <person name="Shen D."/>
            <person name="Strem M.D."/>
            <person name="Melnick R.L."/>
            <person name="Guiltinan M.J."/>
            <person name="Tyler B.M."/>
            <person name="Meinhardt L.W."/>
            <person name="Bailey B.A."/>
        </authorList>
    </citation>
    <scope>NUCLEOTIDE SEQUENCE [LARGE SCALE GENOMIC DNA]</scope>
    <source>
        <strain evidence="3">zdho120</strain>
    </source>
</reference>
<name>A0A225V029_9STRA</name>
<evidence type="ECO:0000313" key="3">
    <source>
        <dbReference type="Proteomes" id="UP000198211"/>
    </source>
</evidence>
<proteinExistence type="predicted"/>
<sequence>MDTGFGYRLAVPMMGDNGVTHQEFPENQLCDNLVQMMHHPCLDKTPWTQRIHDPYFTTADVTLRGIEIADSEGEDDQKDEDYHFQEGVDGAIADDDKECSSSGEDIFSRPDSKNAKYPDLVSSSDESSEDIRLKQSFPSKRGSPSPITSSGVSSECASEIHTSSTKRSRPRGSNERAKSRLAMLRYQDLTDADKAGMKIVSRHRRGILTRFSPKEDGSEQQTLGFPDYAY</sequence>
<dbReference type="OrthoDB" id="129493at2759"/>
<evidence type="ECO:0000256" key="1">
    <source>
        <dbReference type="SAM" id="MobiDB-lite"/>
    </source>
</evidence>
<accession>A0A225V029</accession>
<evidence type="ECO:0000313" key="2">
    <source>
        <dbReference type="EMBL" id="OWY98367.1"/>
    </source>
</evidence>
<dbReference type="STRING" id="4795.A0A225V029"/>
<protein>
    <submittedName>
        <fullName evidence="2">Uncharacterized protein</fullName>
    </submittedName>
</protein>
<gene>
    <name evidence="2" type="ORF">PHMEG_00030884</name>
</gene>
<feature type="region of interest" description="Disordered" evidence="1">
    <location>
        <begin position="89"/>
        <end position="180"/>
    </location>
</feature>
<feature type="region of interest" description="Disordered" evidence="1">
    <location>
        <begin position="208"/>
        <end position="230"/>
    </location>
</feature>
<organism evidence="2 3">
    <name type="scientific">Phytophthora megakarya</name>
    <dbReference type="NCBI Taxonomy" id="4795"/>
    <lineage>
        <taxon>Eukaryota</taxon>
        <taxon>Sar</taxon>
        <taxon>Stramenopiles</taxon>
        <taxon>Oomycota</taxon>
        <taxon>Peronosporomycetes</taxon>
        <taxon>Peronosporales</taxon>
        <taxon>Peronosporaceae</taxon>
        <taxon>Phytophthora</taxon>
    </lineage>
</organism>
<feature type="compositionally biased region" description="Low complexity" evidence="1">
    <location>
        <begin position="142"/>
        <end position="154"/>
    </location>
</feature>
<feature type="compositionally biased region" description="Basic and acidic residues" evidence="1">
    <location>
        <begin position="106"/>
        <end position="116"/>
    </location>
</feature>
<dbReference type="AlphaFoldDB" id="A0A225V029"/>
<keyword evidence="3" id="KW-1185">Reference proteome</keyword>
<dbReference type="EMBL" id="NBNE01009480">
    <property type="protein sequence ID" value="OWY98367.1"/>
    <property type="molecule type" value="Genomic_DNA"/>
</dbReference>